<protein>
    <recommendedName>
        <fullName evidence="3">Transporter</fullName>
    </recommendedName>
</protein>
<name>A0ABS3T753_9FLAO</name>
<evidence type="ECO:0000313" key="1">
    <source>
        <dbReference type="EMBL" id="MBO3117716.1"/>
    </source>
</evidence>
<evidence type="ECO:0008006" key="3">
    <source>
        <dbReference type="Google" id="ProtNLM"/>
    </source>
</evidence>
<keyword evidence="2" id="KW-1185">Reference proteome</keyword>
<gene>
    <name evidence="1" type="ORF">J4050_13245</name>
</gene>
<dbReference type="Proteomes" id="UP000676776">
    <property type="component" value="Unassembled WGS sequence"/>
</dbReference>
<organism evidence="1 2">
    <name type="scientific">Winogradskyella pelagia</name>
    <dbReference type="NCBI Taxonomy" id="2819984"/>
    <lineage>
        <taxon>Bacteria</taxon>
        <taxon>Pseudomonadati</taxon>
        <taxon>Bacteroidota</taxon>
        <taxon>Flavobacteriia</taxon>
        <taxon>Flavobacteriales</taxon>
        <taxon>Flavobacteriaceae</taxon>
        <taxon>Winogradskyella</taxon>
    </lineage>
</organism>
<evidence type="ECO:0000313" key="2">
    <source>
        <dbReference type="Proteomes" id="UP000676776"/>
    </source>
</evidence>
<comment type="caution">
    <text evidence="1">The sequence shown here is derived from an EMBL/GenBank/DDBJ whole genome shotgun (WGS) entry which is preliminary data.</text>
</comment>
<sequence>MKNFTLFIALLFFAVGLSQETDETTDNDALAQQLQNPVANLISVPLQNNFDFGVSDADGERYTLNIQPVVPISISEKWNLIGRVILPVISQNDVFGFSGAQTGLGDVVLSGFFSPKTPSSGGVIWGAGPAILAPTATDDFLGTGKLGVGPTAVVLKQFGQYTMGALTNHIWSVAGDEDRSDVNLTFFQPFLARNFKGGYALTLNTEFTQNWDAETSSGFLHLVGSKVFTFGKQTSQIFVGPRIPYGNGNTAEWGIRAGVTLLFPTKTQ</sequence>
<dbReference type="EMBL" id="JAGEVF010000011">
    <property type="protein sequence ID" value="MBO3117716.1"/>
    <property type="molecule type" value="Genomic_DNA"/>
</dbReference>
<dbReference type="RefSeq" id="WP_208155069.1">
    <property type="nucleotide sequence ID" value="NZ_JAGEVF010000011.1"/>
</dbReference>
<reference evidence="1 2" key="1">
    <citation type="submission" date="2021-03" db="EMBL/GenBank/DDBJ databases">
        <title>Winogradskyella sp. nov., isolated from costal sediment.</title>
        <authorList>
            <person name="Gao C."/>
        </authorList>
    </citation>
    <scope>NUCLEOTIDE SEQUENCE [LARGE SCALE GENOMIC DNA]</scope>
    <source>
        <strain evidence="1 2">DF17</strain>
    </source>
</reference>
<accession>A0ABS3T753</accession>
<proteinExistence type="predicted"/>